<keyword evidence="2" id="KW-0067">ATP-binding</keyword>
<keyword evidence="1" id="KW-0547">Nucleotide-binding</keyword>
<dbReference type="PANTHER" id="PTHR43272">
    <property type="entry name" value="LONG-CHAIN-FATTY-ACID--COA LIGASE"/>
    <property type="match status" value="1"/>
</dbReference>
<protein>
    <submittedName>
        <fullName evidence="4">Long-chain fatty acid--CoA ligase</fullName>
    </submittedName>
</protein>
<dbReference type="OrthoDB" id="9799237at2"/>
<dbReference type="Pfam" id="PF23562">
    <property type="entry name" value="AMP-binding_C_3"/>
    <property type="match status" value="1"/>
</dbReference>
<evidence type="ECO:0000256" key="1">
    <source>
        <dbReference type="ARBA" id="ARBA00022741"/>
    </source>
</evidence>
<dbReference type="InterPro" id="IPR000873">
    <property type="entry name" value="AMP-dep_synth/lig_dom"/>
</dbReference>
<dbReference type="GO" id="GO:0004467">
    <property type="term" value="F:long-chain fatty acid-CoA ligase activity"/>
    <property type="evidence" value="ECO:0007669"/>
    <property type="project" value="TreeGrafter"/>
</dbReference>
<dbReference type="RefSeq" id="WP_111730689.1">
    <property type="nucleotide sequence ID" value="NZ_QHKO01000007.1"/>
</dbReference>
<dbReference type="GO" id="GO:0016020">
    <property type="term" value="C:membrane"/>
    <property type="evidence" value="ECO:0007669"/>
    <property type="project" value="TreeGrafter"/>
</dbReference>
<dbReference type="AlphaFoldDB" id="A0A328C3T3"/>
<dbReference type="InterPro" id="IPR020845">
    <property type="entry name" value="AMP-binding_CS"/>
</dbReference>
<proteinExistence type="predicted"/>
<evidence type="ECO:0000313" key="4">
    <source>
        <dbReference type="EMBL" id="RAL20958.1"/>
    </source>
</evidence>
<dbReference type="EMBL" id="QHKO01000007">
    <property type="protein sequence ID" value="RAL20958.1"/>
    <property type="molecule type" value="Genomic_DNA"/>
</dbReference>
<accession>A0A328C3T3</accession>
<keyword evidence="4" id="KW-0436">Ligase</keyword>
<dbReference type="CDD" id="cd05907">
    <property type="entry name" value="VL_LC_FACS_like"/>
    <property type="match status" value="1"/>
</dbReference>
<dbReference type="InterPro" id="IPR042099">
    <property type="entry name" value="ANL_N_sf"/>
</dbReference>
<dbReference type="Gene3D" id="3.40.50.12780">
    <property type="entry name" value="N-terminal domain of ligase-like"/>
    <property type="match status" value="1"/>
</dbReference>
<dbReference type="GO" id="GO:0005524">
    <property type="term" value="F:ATP binding"/>
    <property type="evidence" value="ECO:0007669"/>
    <property type="project" value="UniProtKB-KW"/>
</dbReference>
<evidence type="ECO:0000256" key="2">
    <source>
        <dbReference type="ARBA" id="ARBA00022840"/>
    </source>
</evidence>
<evidence type="ECO:0000259" key="3">
    <source>
        <dbReference type="Pfam" id="PF00501"/>
    </source>
</evidence>
<comment type="caution">
    <text evidence="4">The sequence shown here is derived from an EMBL/GenBank/DDBJ whole genome shotgun (WGS) entry which is preliminary data.</text>
</comment>
<dbReference type="Pfam" id="PF00501">
    <property type="entry name" value="AMP-binding"/>
    <property type="match status" value="1"/>
</dbReference>
<evidence type="ECO:0000313" key="5">
    <source>
        <dbReference type="Proteomes" id="UP000249169"/>
    </source>
</evidence>
<dbReference type="SUPFAM" id="SSF56801">
    <property type="entry name" value="Acetyl-CoA synthetase-like"/>
    <property type="match status" value="1"/>
</dbReference>
<dbReference type="Proteomes" id="UP000249169">
    <property type="component" value="Unassembled WGS sequence"/>
</dbReference>
<organism evidence="4 5">
    <name type="scientific">Lujinxingia litoralis</name>
    <dbReference type="NCBI Taxonomy" id="2211119"/>
    <lineage>
        <taxon>Bacteria</taxon>
        <taxon>Deltaproteobacteria</taxon>
        <taxon>Bradymonadales</taxon>
        <taxon>Lujinxingiaceae</taxon>
        <taxon>Lujinxingia</taxon>
    </lineage>
</organism>
<reference evidence="4 5" key="1">
    <citation type="submission" date="2018-05" db="EMBL/GenBank/DDBJ databases">
        <title>Lujinxingia marina gen. nov. sp. nov., a new facultative anaerobic member of the class Deltaproteobacteria, and proposal of Lujinxingaceae fam. nov.</title>
        <authorList>
            <person name="Li C.-M."/>
        </authorList>
    </citation>
    <scope>NUCLEOTIDE SEQUENCE [LARGE SCALE GENOMIC DNA]</scope>
    <source>
        <strain evidence="4 5">B210</strain>
    </source>
</reference>
<name>A0A328C3T3_9DELT</name>
<keyword evidence="5" id="KW-1185">Reference proteome</keyword>
<sequence length="597" mass="66137">MAKEFKNLVEILEHSVSTYKSSPLFGTKTGGAYKWMTYGEFGVQVEQFRGALADMGVQKGDTVAVIANNRVEWAVGAYATYSLGGRYCPMYEAQLVKDWTYILRDSGAKVVLVANQMIYDQVKPLLDELDTLERVIYCDGPRDSEDSFQTLLDHGAKNPAEVVYPQEDDICGFIYTSGTTGDPKGVLLSHSNIMSNVNGVHQLLEIGPDDVSLSFLPWAHSFGQVVELHCLLSMGAALGIAENVNTIIENLAEVRPTLLFAVPRIFNRIYNGVQQKMEAAGGIKQLLFTRGMANSEELRAVRERGESGGLTAMMNKFYDKLVFSKVRERFGGRLKYAFSGGAALSPEVARFIDNLNIMVYEGYGLTETSPIATCNYPDNRKIGSVGRPIPGVSVTVADVEGYPSGTGEICVKGPNVMKGYHNLPEQTAKVLDEDGTFHTGDLGRVDEDGYVWILGRVKEQYKLENGKYVVPGPIEEQLKLSPYVNQVMVEGTNKAYNVALIVVDLENLGTWADNNGVSRDELLTHPKVKELYRKEIERVSSTLKGYERPKRFALIEEEFSAENDMLTPKLSVKRRVVLARYGELLNSLYNDEKTAAA</sequence>
<dbReference type="PROSITE" id="PS00455">
    <property type="entry name" value="AMP_BINDING"/>
    <property type="match status" value="1"/>
</dbReference>
<gene>
    <name evidence="4" type="ORF">DL240_14910</name>
</gene>
<feature type="domain" description="AMP-dependent synthetase/ligase" evidence="3">
    <location>
        <begin position="27"/>
        <end position="421"/>
    </location>
</feature>
<dbReference type="PANTHER" id="PTHR43272:SF33">
    <property type="entry name" value="AMP-BINDING DOMAIN-CONTAINING PROTEIN-RELATED"/>
    <property type="match status" value="1"/>
</dbReference>